<dbReference type="KEGG" id="cag:Cagg_3424"/>
<dbReference type="Proteomes" id="UP000002508">
    <property type="component" value="Chromosome"/>
</dbReference>
<organism evidence="2 3">
    <name type="scientific">Chloroflexus aggregans (strain MD-66 / DSM 9485)</name>
    <dbReference type="NCBI Taxonomy" id="326427"/>
    <lineage>
        <taxon>Bacteria</taxon>
        <taxon>Bacillati</taxon>
        <taxon>Chloroflexota</taxon>
        <taxon>Chloroflexia</taxon>
        <taxon>Chloroflexales</taxon>
        <taxon>Chloroflexineae</taxon>
        <taxon>Chloroflexaceae</taxon>
        <taxon>Chloroflexus</taxon>
    </lineage>
</organism>
<feature type="signal peptide" evidence="1">
    <location>
        <begin position="1"/>
        <end position="18"/>
    </location>
</feature>
<evidence type="ECO:0000256" key="1">
    <source>
        <dbReference type="SAM" id="SignalP"/>
    </source>
</evidence>
<dbReference type="InterPro" id="IPR036182">
    <property type="entry name" value="PCuAC_sf"/>
</dbReference>
<dbReference type="eggNOG" id="COG2847">
    <property type="taxonomic scope" value="Bacteria"/>
</dbReference>
<dbReference type="SUPFAM" id="SSF110087">
    <property type="entry name" value="DR1885-like metal-binding protein"/>
    <property type="match status" value="1"/>
</dbReference>
<reference evidence="2" key="1">
    <citation type="submission" date="2008-12" db="EMBL/GenBank/DDBJ databases">
        <title>Complete sequence of Chloroflexus aggregans DSM 9485.</title>
        <authorList>
            <consortium name="US DOE Joint Genome Institute"/>
            <person name="Lucas S."/>
            <person name="Copeland A."/>
            <person name="Lapidus A."/>
            <person name="Glavina del Rio T."/>
            <person name="Dalin E."/>
            <person name="Tice H."/>
            <person name="Pitluck S."/>
            <person name="Foster B."/>
            <person name="Larimer F."/>
            <person name="Land M."/>
            <person name="Hauser L."/>
            <person name="Kyrpides N."/>
            <person name="Mikhailova N."/>
            <person name="Bryant D."/>
            <person name="Richardson P."/>
        </authorList>
    </citation>
    <scope>NUCLEOTIDE SEQUENCE</scope>
    <source>
        <strain evidence="2">DSM 9485</strain>
    </source>
</reference>
<name>B8G8Z1_CHLAD</name>
<proteinExistence type="predicted"/>
<dbReference type="PROSITE" id="PS51257">
    <property type="entry name" value="PROKAR_LIPOPROTEIN"/>
    <property type="match status" value="1"/>
</dbReference>
<protein>
    <recommendedName>
        <fullName evidence="4">Copper chaperone PCu(A)C</fullName>
    </recommendedName>
</protein>
<dbReference type="EMBL" id="CP001337">
    <property type="protein sequence ID" value="ACL26266.1"/>
    <property type="molecule type" value="Genomic_DNA"/>
</dbReference>
<dbReference type="InterPro" id="IPR007410">
    <property type="entry name" value="LpqE-like"/>
</dbReference>
<sequence length="190" mass="20120">MRRLLMLLALAMMVVGLAGCGASQSGTQSTSQSGTQTGGITVRDPWVRAAMMNMAGDQSGAMGNMQQSNMQSTPMAGMQDHGNMAGSAVSAAYMVVVNNSNTADAIVKADSDVAKSVELHNVIMENNVMQMRQVEAIEVPANGQVELKPGGYHVMLIGLNRDLKEGEEVLIKLTTRSGQTIEVKAPVRKP</sequence>
<feature type="chain" id="PRO_5002872821" description="Copper chaperone PCu(A)C" evidence="1">
    <location>
        <begin position="19"/>
        <end position="190"/>
    </location>
</feature>
<evidence type="ECO:0000313" key="3">
    <source>
        <dbReference type="Proteomes" id="UP000002508"/>
    </source>
</evidence>
<dbReference type="AlphaFoldDB" id="B8G8Z1"/>
<dbReference type="PANTHER" id="PTHR36302">
    <property type="entry name" value="BLR7088 PROTEIN"/>
    <property type="match status" value="1"/>
</dbReference>
<dbReference type="STRING" id="326427.Cagg_3424"/>
<dbReference type="PANTHER" id="PTHR36302:SF1">
    <property type="entry name" value="COPPER CHAPERONE PCU(A)C"/>
    <property type="match status" value="1"/>
</dbReference>
<gene>
    <name evidence="2" type="ordered locus">Cagg_3424</name>
</gene>
<dbReference type="OrthoDB" id="9796962at2"/>
<evidence type="ECO:0000313" key="2">
    <source>
        <dbReference type="EMBL" id="ACL26266.1"/>
    </source>
</evidence>
<accession>B8G8Z1</accession>
<evidence type="ECO:0008006" key="4">
    <source>
        <dbReference type="Google" id="ProtNLM"/>
    </source>
</evidence>
<dbReference type="Pfam" id="PF04314">
    <property type="entry name" value="PCuAC"/>
    <property type="match status" value="1"/>
</dbReference>
<keyword evidence="3" id="KW-1185">Reference proteome</keyword>
<dbReference type="InterPro" id="IPR058248">
    <property type="entry name" value="Lxx211020-like"/>
</dbReference>
<dbReference type="HOGENOM" id="CLU_100939_0_3_0"/>
<keyword evidence="1" id="KW-0732">Signal</keyword>
<dbReference type="RefSeq" id="WP_015942113.1">
    <property type="nucleotide sequence ID" value="NC_011831.1"/>
</dbReference>
<dbReference type="Gene3D" id="2.60.40.1890">
    <property type="entry name" value="PCu(A)C copper chaperone"/>
    <property type="match status" value="1"/>
</dbReference>